<name>A0A670HNU8_PODMU</name>
<feature type="compositionally biased region" description="Basic and acidic residues" evidence="6">
    <location>
        <begin position="113"/>
        <end position="122"/>
    </location>
</feature>
<accession>A0A670HNU8</accession>
<dbReference type="GO" id="GO:0000978">
    <property type="term" value="F:RNA polymerase II cis-regulatory region sequence-specific DNA binding"/>
    <property type="evidence" value="ECO:0007669"/>
    <property type="project" value="TreeGrafter"/>
</dbReference>
<dbReference type="Proteomes" id="UP000472272">
    <property type="component" value="Chromosome 2"/>
</dbReference>
<dbReference type="Gene3D" id="3.30.160.60">
    <property type="entry name" value="Classic Zinc Finger"/>
    <property type="match status" value="3"/>
</dbReference>
<dbReference type="PANTHER" id="PTHR23226">
    <property type="entry name" value="ZINC FINGER AND SCAN DOMAIN-CONTAINING"/>
    <property type="match status" value="1"/>
</dbReference>
<evidence type="ECO:0000256" key="1">
    <source>
        <dbReference type="ARBA" id="ARBA00022723"/>
    </source>
</evidence>
<keyword evidence="1" id="KW-0479">Metal-binding</keyword>
<reference evidence="8 9" key="1">
    <citation type="journal article" date="2019" name="Proc. Natl. Acad. Sci. U.S.A.">
        <title>Regulatory changes in pterin and carotenoid genes underlie balanced color polymorphisms in the wall lizard.</title>
        <authorList>
            <person name="Andrade P."/>
            <person name="Pinho C."/>
            <person name="Perez I de Lanuza G."/>
            <person name="Afonso S."/>
            <person name="Brejcha J."/>
            <person name="Rubin C.J."/>
            <person name="Wallerman O."/>
            <person name="Pereira P."/>
            <person name="Sabatino S.J."/>
            <person name="Bellati A."/>
            <person name="Pellitteri-Rosa D."/>
            <person name="Bosakova Z."/>
            <person name="Bunikis I."/>
            <person name="Carretero M.A."/>
            <person name="Feiner N."/>
            <person name="Marsik P."/>
            <person name="Pauperio F."/>
            <person name="Salvi D."/>
            <person name="Soler L."/>
            <person name="While G.M."/>
            <person name="Uller T."/>
            <person name="Font E."/>
            <person name="Andersson L."/>
            <person name="Carneiro M."/>
        </authorList>
    </citation>
    <scope>NUCLEOTIDE SEQUENCE</scope>
</reference>
<feature type="domain" description="C2H2-type" evidence="7">
    <location>
        <begin position="274"/>
        <end position="301"/>
    </location>
</feature>
<evidence type="ECO:0000256" key="4">
    <source>
        <dbReference type="ARBA" id="ARBA00022833"/>
    </source>
</evidence>
<dbReference type="PROSITE" id="PS00028">
    <property type="entry name" value="ZINC_FINGER_C2H2_1"/>
    <property type="match status" value="3"/>
</dbReference>
<proteinExistence type="predicted"/>
<dbReference type="InterPro" id="IPR036236">
    <property type="entry name" value="Znf_C2H2_sf"/>
</dbReference>
<keyword evidence="3 5" id="KW-0863">Zinc-finger</keyword>
<evidence type="ECO:0000259" key="7">
    <source>
        <dbReference type="PROSITE" id="PS50157"/>
    </source>
</evidence>
<evidence type="ECO:0000256" key="2">
    <source>
        <dbReference type="ARBA" id="ARBA00022737"/>
    </source>
</evidence>
<reference evidence="8" key="2">
    <citation type="submission" date="2025-08" db="UniProtKB">
        <authorList>
            <consortium name="Ensembl"/>
        </authorList>
    </citation>
    <scope>IDENTIFICATION</scope>
</reference>
<evidence type="ECO:0000256" key="5">
    <source>
        <dbReference type="PROSITE-ProRule" id="PRU00042"/>
    </source>
</evidence>
<keyword evidence="9" id="KW-1185">Reference proteome</keyword>
<feature type="domain" description="C2H2-type" evidence="7">
    <location>
        <begin position="330"/>
        <end position="357"/>
    </location>
</feature>
<evidence type="ECO:0000313" key="8">
    <source>
        <dbReference type="Ensembl" id="ENSPMRP00000001529.1"/>
    </source>
</evidence>
<organism evidence="8 9">
    <name type="scientific">Podarcis muralis</name>
    <name type="common">Wall lizard</name>
    <name type="synonym">Lacerta muralis</name>
    <dbReference type="NCBI Taxonomy" id="64176"/>
    <lineage>
        <taxon>Eukaryota</taxon>
        <taxon>Metazoa</taxon>
        <taxon>Chordata</taxon>
        <taxon>Craniata</taxon>
        <taxon>Vertebrata</taxon>
        <taxon>Euteleostomi</taxon>
        <taxon>Lepidosauria</taxon>
        <taxon>Squamata</taxon>
        <taxon>Bifurcata</taxon>
        <taxon>Unidentata</taxon>
        <taxon>Episquamata</taxon>
        <taxon>Laterata</taxon>
        <taxon>Lacertibaenia</taxon>
        <taxon>Lacertidae</taxon>
        <taxon>Podarcis</taxon>
    </lineage>
</organism>
<dbReference type="GO" id="GO:0000981">
    <property type="term" value="F:DNA-binding transcription factor activity, RNA polymerase II-specific"/>
    <property type="evidence" value="ECO:0007669"/>
    <property type="project" value="TreeGrafter"/>
</dbReference>
<dbReference type="GO" id="GO:0008270">
    <property type="term" value="F:zinc ion binding"/>
    <property type="evidence" value="ECO:0007669"/>
    <property type="project" value="UniProtKB-KW"/>
</dbReference>
<evidence type="ECO:0000256" key="6">
    <source>
        <dbReference type="SAM" id="MobiDB-lite"/>
    </source>
</evidence>
<feature type="compositionally biased region" description="Basic and acidic residues" evidence="6">
    <location>
        <begin position="378"/>
        <end position="387"/>
    </location>
</feature>
<dbReference type="SUPFAM" id="SSF57667">
    <property type="entry name" value="beta-beta-alpha zinc fingers"/>
    <property type="match status" value="2"/>
</dbReference>
<feature type="region of interest" description="Disordered" evidence="6">
    <location>
        <begin position="366"/>
        <end position="403"/>
    </location>
</feature>
<dbReference type="FunFam" id="3.30.160.60:FF:000110">
    <property type="entry name" value="Zinc finger protein-like"/>
    <property type="match status" value="1"/>
</dbReference>
<reference evidence="8" key="3">
    <citation type="submission" date="2025-09" db="UniProtKB">
        <authorList>
            <consortium name="Ensembl"/>
        </authorList>
    </citation>
    <scope>IDENTIFICATION</scope>
</reference>
<feature type="domain" description="C2H2-type" evidence="7">
    <location>
        <begin position="302"/>
        <end position="329"/>
    </location>
</feature>
<dbReference type="Pfam" id="PF00096">
    <property type="entry name" value="zf-C2H2"/>
    <property type="match status" value="3"/>
</dbReference>
<dbReference type="GeneTree" id="ENSGT01150000286958"/>
<dbReference type="Ensembl" id="ENSPMRT00000001628.1">
    <property type="protein sequence ID" value="ENSPMRP00000001529.1"/>
    <property type="gene ID" value="ENSPMRG00000001149.1"/>
</dbReference>
<dbReference type="PROSITE" id="PS50157">
    <property type="entry name" value="ZINC_FINGER_C2H2_2"/>
    <property type="match status" value="3"/>
</dbReference>
<evidence type="ECO:0000256" key="3">
    <source>
        <dbReference type="ARBA" id="ARBA00022771"/>
    </source>
</evidence>
<keyword evidence="2" id="KW-0677">Repeat</keyword>
<sequence length="403" mass="44714">MQVLPWPETGQEEAVHSLLGSGFVETCLSLPKMSPLSSTRISLLKGMFSAPFQKQIPSEEVEAKLEVDGGDFCSLGERGVSIKEVEKCGPENSTQIRPRKRESAGRGENVPPLREKASESQRRPWWQQNSLPGAGAVGSIPCSGGYKELCQAPGHQAMQTGYWPESENEENHRGVLEQPKAISVVSRMATENTVTRAEKSGAVSEGLRRKWQEGNALKRRTGQSTTCGAEEKAPGKTLPRPKRKTFAALPERAFKLGAPGRCRHERLHTAEMPFHCAECGKSFIHQRNLNTHQRLHTGEKLYECPDCGKKFLSKSKLTRHRRLHTGERPYQCSYCWRSFSQSYNRTEHERTHTGEKTAHNRAAHATNLGGSSCVAAHEGARKSERPYKGSYRGNGPPSGSEET</sequence>
<dbReference type="SMART" id="SM00355">
    <property type="entry name" value="ZnF_C2H2"/>
    <property type="match status" value="3"/>
</dbReference>
<protein>
    <recommendedName>
        <fullName evidence="7">C2H2-type domain-containing protein</fullName>
    </recommendedName>
</protein>
<dbReference type="AlphaFoldDB" id="A0A670HNU8"/>
<feature type="region of interest" description="Disordered" evidence="6">
    <location>
        <begin position="86"/>
        <end position="124"/>
    </location>
</feature>
<keyword evidence="4" id="KW-0862">Zinc</keyword>
<dbReference type="PANTHER" id="PTHR23226:SF405">
    <property type="entry name" value="GASTRULA ZINC FINGER PROTEIN XLCGF26.1-LIKE-RELATED"/>
    <property type="match status" value="1"/>
</dbReference>
<evidence type="ECO:0000313" key="9">
    <source>
        <dbReference type="Proteomes" id="UP000472272"/>
    </source>
</evidence>
<dbReference type="InterPro" id="IPR013087">
    <property type="entry name" value="Znf_C2H2_type"/>
</dbReference>
<dbReference type="FunFam" id="3.30.160.60:FF:002343">
    <property type="entry name" value="Zinc finger protein 33A"/>
    <property type="match status" value="2"/>
</dbReference>
<feature type="region of interest" description="Disordered" evidence="6">
    <location>
        <begin position="218"/>
        <end position="241"/>
    </location>
</feature>